<comment type="cofactor">
    <cofactor evidence="1 8">
        <name>Zn(2+)</name>
        <dbReference type="ChEBI" id="CHEBI:29105"/>
    </cofactor>
</comment>
<dbReference type="EC" id="1.1.1.1" evidence="3"/>
<dbReference type="AlphaFoldDB" id="A0AAW9FLN9"/>
<evidence type="ECO:0000313" key="10">
    <source>
        <dbReference type="EMBL" id="MDX8304409.1"/>
    </source>
</evidence>
<organism evidence="10">
    <name type="scientific">Agrobacterium rosae</name>
    <dbReference type="NCBI Taxonomy" id="1972867"/>
    <lineage>
        <taxon>Bacteria</taxon>
        <taxon>Pseudomonadati</taxon>
        <taxon>Pseudomonadota</taxon>
        <taxon>Alphaproteobacteria</taxon>
        <taxon>Hyphomicrobiales</taxon>
        <taxon>Rhizobiaceae</taxon>
        <taxon>Rhizobium/Agrobacterium group</taxon>
        <taxon>Agrobacterium</taxon>
    </lineage>
</organism>
<dbReference type="Pfam" id="PF08240">
    <property type="entry name" value="ADH_N"/>
    <property type="match status" value="1"/>
</dbReference>
<reference evidence="10" key="1">
    <citation type="journal article" date="2023" name="Phytobiomes J">
        <title>Deciphering the key players within the bacterial microbiota associated with aerial crown gall tumors on rhododendron: Insights into the gallobiome.</title>
        <authorList>
            <person name="Kuzmanovic N."/>
            <person name="Nesme J."/>
            <person name="Wolf J."/>
            <person name="Neumann-Schaal M."/>
            <person name="Petersen J."/>
            <person name="Fernandez-Gnecco G."/>
            <person name="Sproeer C."/>
            <person name="Bunk B."/>
            <person name="Overmann J."/>
            <person name="Sorensen S.J."/>
            <person name="Idczak E."/>
            <person name="Smalla K."/>
        </authorList>
    </citation>
    <scope>NUCLEOTIDE SEQUENCE</scope>
    <source>
        <strain evidence="10">Rho-11.1</strain>
    </source>
</reference>
<evidence type="ECO:0000256" key="1">
    <source>
        <dbReference type="ARBA" id="ARBA00001947"/>
    </source>
</evidence>
<dbReference type="InterPro" id="IPR013149">
    <property type="entry name" value="ADH-like_C"/>
</dbReference>
<dbReference type="Gene3D" id="3.90.180.10">
    <property type="entry name" value="Medium-chain alcohol dehydrogenases, catalytic domain"/>
    <property type="match status" value="1"/>
</dbReference>
<dbReference type="RefSeq" id="WP_320203147.1">
    <property type="nucleotide sequence ID" value="NZ_CP192782.1"/>
</dbReference>
<evidence type="ECO:0000256" key="6">
    <source>
        <dbReference type="ARBA" id="ARBA00023002"/>
    </source>
</evidence>
<dbReference type="CDD" id="cd08297">
    <property type="entry name" value="CAD3"/>
    <property type="match status" value="1"/>
</dbReference>
<evidence type="ECO:0000256" key="4">
    <source>
        <dbReference type="ARBA" id="ARBA00022723"/>
    </source>
</evidence>
<dbReference type="FunFam" id="3.90.180.10:FF:000002">
    <property type="entry name" value="Alcohol dehydrogenase AdhP"/>
    <property type="match status" value="1"/>
</dbReference>
<dbReference type="GO" id="GO:0008270">
    <property type="term" value="F:zinc ion binding"/>
    <property type="evidence" value="ECO:0007669"/>
    <property type="project" value="InterPro"/>
</dbReference>
<dbReference type="InterPro" id="IPR020843">
    <property type="entry name" value="ER"/>
</dbReference>
<dbReference type="InterPro" id="IPR011032">
    <property type="entry name" value="GroES-like_sf"/>
</dbReference>
<name>A0AAW9FLN9_9HYPH</name>
<feature type="domain" description="Enoyl reductase (ER)" evidence="9">
    <location>
        <begin position="14"/>
        <end position="338"/>
    </location>
</feature>
<dbReference type="InterPro" id="IPR036291">
    <property type="entry name" value="NAD(P)-bd_dom_sf"/>
</dbReference>
<sequence length="350" mass="36727">MQKTMKAAVVREFGKPLVIEEVPVPRVLAGQILVKIAASGVCHTDLHAAEGDWPVKPKPPFIPGHEGVGYVAAVGAGVRHVKEGDRVGVPWLYSACGHCTHCLGGWETLCEEQQNTGYSVNGSFAEYVAADPNYVGHLPDNVSFIDISPILCAGVTVYKGLKVTDTKPGDWVAISGIGGLGHMAVQYAKAMGLNVVAVDIDDAKLKLAESLGAALTVNALHTDPAAFIKKEIGGAQGVLVTAVSPKAFQQALGMVARGGTVSLNGLPPGDFPLSIFDTVLNGITVRGSIVGTRLDLQESLDFAAQGKVRATVSTDTLDNINDVFERMHKGKIEGRVVLDFENSGPVTKAA</sequence>
<evidence type="ECO:0000259" key="9">
    <source>
        <dbReference type="SMART" id="SM00829"/>
    </source>
</evidence>
<dbReference type="PROSITE" id="PS00059">
    <property type="entry name" value="ADH_ZINC"/>
    <property type="match status" value="1"/>
</dbReference>
<keyword evidence="7" id="KW-0520">NAD</keyword>
<dbReference type="Pfam" id="PF00107">
    <property type="entry name" value="ADH_zinc_N"/>
    <property type="match status" value="1"/>
</dbReference>
<keyword evidence="4 8" id="KW-0479">Metal-binding</keyword>
<dbReference type="Gene3D" id="3.40.50.720">
    <property type="entry name" value="NAD(P)-binding Rossmann-like Domain"/>
    <property type="match status" value="1"/>
</dbReference>
<evidence type="ECO:0000256" key="5">
    <source>
        <dbReference type="ARBA" id="ARBA00022833"/>
    </source>
</evidence>
<keyword evidence="6 10" id="KW-0560">Oxidoreductase</keyword>
<comment type="caution">
    <text evidence="10">The sequence shown here is derived from an EMBL/GenBank/DDBJ whole genome shotgun (WGS) entry which is preliminary data.</text>
</comment>
<dbReference type="NCBIfam" id="NF006940">
    <property type="entry name" value="PRK09422.1"/>
    <property type="match status" value="1"/>
</dbReference>
<dbReference type="FunFam" id="3.40.50.720:FF:000039">
    <property type="entry name" value="Alcohol dehydrogenase AdhP"/>
    <property type="match status" value="1"/>
</dbReference>
<dbReference type="SMART" id="SM00829">
    <property type="entry name" value="PKS_ER"/>
    <property type="match status" value="1"/>
</dbReference>
<dbReference type="PANTHER" id="PTHR42940:SF8">
    <property type="entry name" value="VACUOLAR PROTEIN SORTING-ASSOCIATED PROTEIN 11"/>
    <property type="match status" value="1"/>
</dbReference>
<accession>A0AAW9FLN9</accession>
<dbReference type="InterPro" id="IPR013154">
    <property type="entry name" value="ADH-like_N"/>
</dbReference>
<dbReference type="PANTHER" id="PTHR42940">
    <property type="entry name" value="ALCOHOL DEHYDROGENASE 1-RELATED"/>
    <property type="match status" value="1"/>
</dbReference>
<dbReference type="EMBL" id="JAVRAF010000007">
    <property type="protein sequence ID" value="MDX8304409.1"/>
    <property type="molecule type" value="Genomic_DNA"/>
</dbReference>
<gene>
    <name evidence="10" type="primary">adhP</name>
    <name evidence="10" type="ORF">RMR22_19285</name>
</gene>
<evidence type="ECO:0000256" key="7">
    <source>
        <dbReference type="ARBA" id="ARBA00023027"/>
    </source>
</evidence>
<evidence type="ECO:0000256" key="8">
    <source>
        <dbReference type="RuleBase" id="RU361277"/>
    </source>
</evidence>
<keyword evidence="5 8" id="KW-0862">Zinc</keyword>
<proteinExistence type="inferred from homology"/>
<dbReference type="SUPFAM" id="SSF50129">
    <property type="entry name" value="GroES-like"/>
    <property type="match status" value="1"/>
</dbReference>
<evidence type="ECO:0000256" key="2">
    <source>
        <dbReference type="ARBA" id="ARBA00008072"/>
    </source>
</evidence>
<dbReference type="InterPro" id="IPR002328">
    <property type="entry name" value="ADH_Zn_CS"/>
</dbReference>
<comment type="similarity">
    <text evidence="2 8">Belongs to the zinc-containing alcohol dehydrogenase family.</text>
</comment>
<dbReference type="GO" id="GO:0004022">
    <property type="term" value="F:alcohol dehydrogenase (NAD+) activity"/>
    <property type="evidence" value="ECO:0007669"/>
    <property type="project" value="UniProtKB-EC"/>
</dbReference>
<evidence type="ECO:0000256" key="3">
    <source>
        <dbReference type="ARBA" id="ARBA00013190"/>
    </source>
</evidence>
<dbReference type="SUPFAM" id="SSF51735">
    <property type="entry name" value="NAD(P)-binding Rossmann-fold domains"/>
    <property type="match status" value="1"/>
</dbReference>
<protein>
    <recommendedName>
        <fullName evidence="3">alcohol dehydrogenase</fullName>
        <ecNumber evidence="3">1.1.1.1</ecNumber>
    </recommendedName>
</protein>